<protein>
    <submittedName>
        <fullName evidence="4">LCP family protein</fullName>
    </submittedName>
</protein>
<evidence type="ECO:0000256" key="2">
    <source>
        <dbReference type="SAM" id="MobiDB-lite"/>
    </source>
</evidence>
<dbReference type="InterPro" id="IPR004474">
    <property type="entry name" value="LytR_CpsA_psr"/>
</dbReference>
<dbReference type="EMBL" id="CP134879">
    <property type="protein sequence ID" value="WNM23885.1"/>
    <property type="molecule type" value="Genomic_DNA"/>
</dbReference>
<dbReference type="Gene3D" id="3.40.630.190">
    <property type="entry name" value="LCP protein"/>
    <property type="match status" value="1"/>
</dbReference>
<dbReference type="Pfam" id="PF03816">
    <property type="entry name" value="LytR_cpsA_psr"/>
    <property type="match status" value="1"/>
</dbReference>
<gene>
    <name evidence="4" type="ORF">RN606_11030</name>
</gene>
<dbReference type="NCBIfam" id="TIGR00350">
    <property type="entry name" value="lytR_cpsA_psr"/>
    <property type="match status" value="1"/>
</dbReference>
<evidence type="ECO:0000313" key="4">
    <source>
        <dbReference type="EMBL" id="WNM23885.1"/>
    </source>
</evidence>
<keyword evidence="5" id="KW-1185">Reference proteome</keyword>
<evidence type="ECO:0000259" key="3">
    <source>
        <dbReference type="Pfam" id="PF03816"/>
    </source>
</evidence>
<dbReference type="PANTHER" id="PTHR33392:SF6">
    <property type="entry name" value="POLYISOPRENYL-TEICHOIC ACID--PEPTIDOGLYCAN TEICHOIC ACID TRANSFERASE TAGU"/>
    <property type="match status" value="1"/>
</dbReference>
<sequence length="394" mass="41335">MVAVATFGATIGAASLQRADSLLSSRGRDISAIDGSKDDDAAVAEPASSDDAPADPDASEALNILIVGADVRSGENAALGGYVDGSRADVTIILHISADRSRVEMVSIPRDTIVDIPSCESFDGATSRSSTEKINAAFNKGYSFSETVEEGVACTSRTVTALTGVDFDHQFIAADFAGFKDMVDALDGVEMCIPYDMVSEKAELDLSAGYQRLDGTQALSLARARYGLDDGTDLMRIQRQQELIKAILRKALSINAFTDPGVLTGFVNAAASSLTMSTELGSLSFDLGLLYSIRDLDVDDMTMLTAPWAYDAQGQVHLTSQADSVWQAIIDDTPLSDVGSTNPDNATFEAADPATIAPDPADDEALKYLPIPPESAYVTAATSQAAVEAACVTG</sequence>
<proteinExistence type="inferred from homology"/>
<comment type="similarity">
    <text evidence="1">Belongs to the LytR/CpsA/Psr (LCP) family.</text>
</comment>
<feature type="domain" description="Cell envelope-related transcriptional attenuator" evidence="3">
    <location>
        <begin position="87"/>
        <end position="252"/>
    </location>
</feature>
<dbReference type="InterPro" id="IPR050922">
    <property type="entry name" value="LytR/CpsA/Psr_CW_biosynth"/>
</dbReference>
<evidence type="ECO:0000256" key="1">
    <source>
        <dbReference type="ARBA" id="ARBA00006068"/>
    </source>
</evidence>
<organism evidence="4 5">
    <name type="scientific">Demequina capsici</name>
    <dbReference type="NCBI Taxonomy" id="3075620"/>
    <lineage>
        <taxon>Bacteria</taxon>
        <taxon>Bacillati</taxon>
        <taxon>Actinomycetota</taxon>
        <taxon>Actinomycetes</taxon>
        <taxon>Micrococcales</taxon>
        <taxon>Demequinaceae</taxon>
        <taxon>Demequina</taxon>
    </lineage>
</organism>
<dbReference type="Proteomes" id="UP001304125">
    <property type="component" value="Chromosome"/>
</dbReference>
<reference evidence="4 5" key="1">
    <citation type="submission" date="2023-09" db="EMBL/GenBank/DDBJ databases">
        <title>Demequina sp. a novel bacteria isolated from Capsicum annuum.</title>
        <authorList>
            <person name="Humaira Z."/>
            <person name="Lee J."/>
            <person name="Cho D."/>
        </authorList>
    </citation>
    <scope>NUCLEOTIDE SEQUENCE [LARGE SCALE GENOMIC DNA]</scope>
    <source>
        <strain evidence="4 5">OYTSA14</strain>
    </source>
</reference>
<dbReference type="RefSeq" id="WP_313497142.1">
    <property type="nucleotide sequence ID" value="NZ_CP134879.1"/>
</dbReference>
<name>A0AA96F8X8_9MICO</name>
<accession>A0AA96F8X8</accession>
<dbReference type="AlphaFoldDB" id="A0AA96F8X8"/>
<feature type="region of interest" description="Disordered" evidence="2">
    <location>
        <begin position="33"/>
        <end position="56"/>
    </location>
</feature>
<dbReference type="PANTHER" id="PTHR33392">
    <property type="entry name" value="POLYISOPRENYL-TEICHOIC ACID--PEPTIDOGLYCAN TEICHOIC ACID TRANSFERASE TAGU"/>
    <property type="match status" value="1"/>
</dbReference>
<evidence type="ECO:0000313" key="5">
    <source>
        <dbReference type="Proteomes" id="UP001304125"/>
    </source>
</evidence>